<dbReference type="EMBL" id="PDOD01000002">
    <property type="protein sequence ID" value="PYZ93334.1"/>
    <property type="molecule type" value="Genomic_DNA"/>
</dbReference>
<feature type="domain" description="N-acetyltransferase" evidence="3">
    <location>
        <begin position="2"/>
        <end position="141"/>
    </location>
</feature>
<dbReference type="InterPro" id="IPR016181">
    <property type="entry name" value="Acyl_CoA_acyltransferase"/>
</dbReference>
<keyword evidence="5" id="KW-1185">Reference proteome</keyword>
<dbReference type="InterPro" id="IPR000182">
    <property type="entry name" value="GNAT_dom"/>
</dbReference>
<dbReference type="SUPFAM" id="SSF55729">
    <property type="entry name" value="Acyl-CoA N-acyltransferases (Nat)"/>
    <property type="match status" value="1"/>
</dbReference>
<dbReference type="PROSITE" id="PS51186">
    <property type="entry name" value="GNAT"/>
    <property type="match status" value="1"/>
</dbReference>
<dbReference type="CDD" id="cd04301">
    <property type="entry name" value="NAT_SF"/>
    <property type="match status" value="1"/>
</dbReference>
<sequence>MIRVEVAGTEQQLKDVYNIRRQVFIVEQGVPEEIEVDDQEKASIHFVAYEEERPVGAGRMRVMDLTAKAERVCVLSDDRSRGIGALIINKMEEVARENELELLKLNSQIQAEDFYKRLGYETVSDTFYDANILHVTMQKQL</sequence>
<evidence type="ECO:0000313" key="5">
    <source>
        <dbReference type="Proteomes" id="UP000248214"/>
    </source>
</evidence>
<evidence type="ECO:0000256" key="2">
    <source>
        <dbReference type="ARBA" id="ARBA00023315"/>
    </source>
</evidence>
<keyword evidence="1 4" id="KW-0808">Transferase</keyword>
<dbReference type="RefSeq" id="WP_110609365.1">
    <property type="nucleotide sequence ID" value="NZ_PDOD01000002.1"/>
</dbReference>
<protein>
    <submittedName>
        <fullName evidence="4">GNAT family N-acetyltransferase</fullName>
    </submittedName>
</protein>
<dbReference type="Gene3D" id="3.40.630.30">
    <property type="match status" value="1"/>
</dbReference>
<dbReference type="InterPro" id="IPR050832">
    <property type="entry name" value="Bact_Acetyltransf"/>
</dbReference>
<accession>A0A323THD7</accession>
<dbReference type="Proteomes" id="UP000248214">
    <property type="component" value="Unassembled WGS sequence"/>
</dbReference>
<evidence type="ECO:0000256" key="1">
    <source>
        <dbReference type="ARBA" id="ARBA00022679"/>
    </source>
</evidence>
<evidence type="ECO:0000259" key="3">
    <source>
        <dbReference type="PROSITE" id="PS51186"/>
    </source>
</evidence>
<dbReference type="OrthoDB" id="9796171at2"/>
<gene>
    <name evidence="4" type="ORF">CR194_09070</name>
</gene>
<reference evidence="4 5" key="1">
    <citation type="submission" date="2017-10" db="EMBL/GenBank/DDBJ databases">
        <title>Bacillus sp. nov., a halophilic bacterium isolated from a Keqin Lake.</title>
        <authorList>
            <person name="Wang H."/>
        </authorList>
    </citation>
    <scope>NUCLEOTIDE SEQUENCE [LARGE SCALE GENOMIC DNA]</scope>
    <source>
        <strain evidence="4 5">KQ-12</strain>
    </source>
</reference>
<comment type="caution">
    <text evidence="4">The sequence shown here is derived from an EMBL/GenBank/DDBJ whole genome shotgun (WGS) entry which is preliminary data.</text>
</comment>
<proteinExistence type="predicted"/>
<organism evidence="4 5">
    <name type="scientific">Salipaludibacillus keqinensis</name>
    <dbReference type="NCBI Taxonomy" id="2045207"/>
    <lineage>
        <taxon>Bacteria</taxon>
        <taxon>Bacillati</taxon>
        <taxon>Bacillota</taxon>
        <taxon>Bacilli</taxon>
        <taxon>Bacillales</taxon>
        <taxon>Bacillaceae</taxon>
    </lineage>
</organism>
<dbReference type="Pfam" id="PF13673">
    <property type="entry name" value="Acetyltransf_10"/>
    <property type="match status" value="1"/>
</dbReference>
<name>A0A323THD7_9BACI</name>
<evidence type="ECO:0000313" key="4">
    <source>
        <dbReference type="EMBL" id="PYZ93334.1"/>
    </source>
</evidence>
<keyword evidence="2" id="KW-0012">Acyltransferase</keyword>
<dbReference type="PANTHER" id="PTHR43877">
    <property type="entry name" value="AMINOALKYLPHOSPHONATE N-ACETYLTRANSFERASE-RELATED-RELATED"/>
    <property type="match status" value="1"/>
</dbReference>
<dbReference type="GO" id="GO:0016747">
    <property type="term" value="F:acyltransferase activity, transferring groups other than amino-acyl groups"/>
    <property type="evidence" value="ECO:0007669"/>
    <property type="project" value="InterPro"/>
</dbReference>
<dbReference type="AlphaFoldDB" id="A0A323THD7"/>